<proteinExistence type="predicted"/>
<comment type="caution">
    <text evidence="1">The sequence shown here is derived from an EMBL/GenBank/DDBJ whole genome shotgun (WGS) entry which is preliminary data.</text>
</comment>
<evidence type="ECO:0000313" key="1">
    <source>
        <dbReference type="EMBL" id="KAK5887366.1"/>
    </source>
</evidence>
<dbReference type="EMBL" id="JAULUE010002058">
    <property type="protein sequence ID" value="KAK5887366.1"/>
    <property type="molecule type" value="Genomic_DNA"/>
</dbReference>
<organism evidence="1 2">
    <name type="scientific">Champsocephalus esox</name>
    <name type="common">pike icefish</name>
    <dbReference type="NCBI Taxonomy" id="159716"/>
    <lineage>
        <taxon>Eukaryota</taxon>
        <taxon>Metazoa</taxon>
        <taxon>Chordata</taxon>
        <taxon>Craniata</taxon>
        <taxon>Vertebrata</taxon>
        <taxon>Euteleostomi</taxon>
        <taxon>Actinopterygii</taxon>
        <taxon>Neopterygii</taxon>
        <taxon>Teleostei</taxon>
        <taxon>Neoteleostei</taxon>
        <taxon>Acanthomorphata</taxon>
        <taxon>Eupercaria</taxon>
        <taxon>Perciformes</taxon>
        <taxon>Notothenioidei</taxon>
        <taxon>Channichthyidae</taxon>
        <taxon>Champsocephalus</taxon>
    </lineage>
</organism>
<protein>
    <submittedName>
        <fullName evidence="1">Uncharacterized protein</fullName>
    </submittedName>
</protein>
<gene>
    <name evidence="1" type="ORF">CesoFtcFv8_015973</name>
</gene>
<keyword evidence="2" id="KW-1185">Reference proteome</keyword>
<sequence>MPPPQDSSVTECLRTRSFGVRGLVADKAHKNHNTTETEKRIYFKFEDFWTEVDAATKVTKYKSDNQDV</sequence>
<dbReference type="AlphaFoldDB" id="A0AAN8BLA8"/>
<dbReference type="Proteomes" id="UP001335648">
    <property type="component" value="Unassembled WGS sequence"/>
</dbReference>
<reference evidence="1 2" key="1">
    <citation type="journal article" date="2023" name="Mol. Biol. Evol.">
        <title>Genomics of Secondarily Temperate Adaptation in the Only Non-Antarctic Icefish.</title>
        <authorList>
            <person name="Rivera-Colon A.G."/>
            <person name="Rayamajhi N."/>
            <person name="Minhas B.F."/>
            <person name="Madrigal G."/>
            <person name="Bilyk K.T."/>
            <person name="Yoon V."/>
            <person name="Hune M."/>
            <person name="Gregory S."/>
            <person name="Cheng C.H.C."/>
            <person name="Catchen J.M."/>
        </authorList>
    </citation>
    <scope>NUCLEOTIDE SEQUENCE [LARGE SCALE GENOMIC DNA]</scope>
    <source>
        <strain evidence="1">JC2023a</strain>
    </source>
</reference>
<name>A0AAN8BLA8_9TELE</name>
<accession>A0AAN8BLA8</accession>
<evidence type="ECO:0000313" key="2">
    <source>
        <dbReference type="Proteomes" id="UP001335648"/>
    </source>
</evidence>